<accession>A0A438G8J6</accession>
<feature type="transmembrane region" description="Helical" evidence="7">
    <location>
        <begin position="82"/>
        <end position="101"/>
    </location>
</feature>
<dbReference type="Proteomes" id="UP000288805">
    <property type="component" value="Unassembled WGS sequence"/>
</dbReference>
<evidence type="ECO:0000313" key="9">
    <source>
        <dbReference type="Proteomes" id="UP000288805"/>
    </source>
</evidence>
<proteinExistence type="inferred from homology"/>
<evidence type="ECO:0000256" key="7">
    <source>
        <dbReference type="RuleBase" id="RU363122"/>
    </source>
</evidence>
<keyword evidence="5 7" id="KW-0472">Membrane</keyword>
<protein>
    <recommendedName>
        <fullName evidence="7">Secretory carrier-associated membrane protein</fullName>
        <shortName evidence="7">Secretory carrier membrane protein</shortName>
    </recommendedName>
</protein>
<evidence type="ECO:0000313" key="8">
    <source>
        <dbReference type="EMBL" id="RVW68478.1"/>
    </source>
</evidence>
<dbReference type="GO" id="GO:0005886">
    <property type="term" value="C:plasma membrane"/>
    <property type="evidence" value="ECO:0007669"/>
    <property type="project" value="UniProtKB-SubCell"/>
</dbReference>
<comment type="caution">
    <text evidence="7">Lacks conserved residue(s) required for the propagation of feature annotation.</text>
</comment>
<keyword evidence="7" id="KW-1003">Cell membrane</keyword>
<evidence type="ECO:0000256" key="2">
    <source>
        <dbReference type="ARBA" id="ARBA00010482"/>
    </source>
</evidence>
<dbReference type="PANTHER" id="PTHR10687:SF2">
    <property type="entry name" value="SECRETORY CARRIER-ASSOCIATED MEMBRANE PROTEIN"/>
    <property type="match status" value="1"/>
</dbReference>
<evidence type="ECO:0000256" key="3">
    <source>
        <dbReference type="ARBA" id="ARBA00022692"/>
    </source>
</evidence>
<dbReference type="PANTHER" id="PTHR10687">
    <property type="entry name" value="SECRETORY CARRIER-ASSOCIATED MEMBRANE PROTEIN SCAMP"/>
    <property type="match status" value="1"/>
</dbReference>
<evidence type="ECO:0000256" key="5">
    <source>
        <dbReference type="ARBA" id="ARBA00023136"/>
    </source>
</evidence>
<evidence type="ECO:0000256" key="1">
    <source>
        <dbReference type="ARBA" id="ARBA00004003"/>
    </source>
</evidence>
<evidence type="ECO:0000256" key="6">
    <source>
        <dbReference type="ARBA" id="ARBA00023329"/>
    </source>
</evidence>
<evidence type="ECO:0000256" key="4">
    <source>
        <dbReference type="ARBA" id="ARBA00022989"/>
    </source>
</evidence>
<keyword evidence="6 7" id="KW-0968">Cytoplasmic vesicle</keyword>
<comment type="similarity">
    <text evidence="2 7">Belongs to the SCAMP family.</text>
</comment>
<keyword evidence="3 7" id="KW-0812">Transmembrane</keyword>
<comment type="function">
    <text evidence="1 7">Probably involved in membrane trafficking.</text>
</comment>
<dbReference type="InterPro" id="IPR007273">
    <property type="entry name" value="SCAMP"/>
</dbReference>
<dbReference type="AlphaFoldDB" id="A0A438G8J6"/>
<reference evidence="8 9" key="1">
    <citation type="journal article" date="2018" name="PLoS Genet.">
        <title>Population sequencing reveals clonal diversity and ancestral inbreeding in the grapevine cultivar Chardonnay.</title>
        <authorList>
            <person name="Roach M.J."/>
            <person name="Johnson D.L."/>
            <person name="Bohlmann J."/>
            <person name="van Vuuren H.J."/>
            <person name="Jones S.J."/>
            <person name="Pretorius I.S."/>
            <person name="Schmidt S.A."/>
            <person name="Borneman A.R."/>
        </authorList>
    </citation>
    <scope>NUCLEOTIDE SEQUENCE [LARGE SCALE GENOMIC DNA]</scope>
    <source>
        <strain evidence="9">cv. Chardonnay</strain>
        <tissue evidence="8">Leaf</tissue>
    </source>
</reference>
<name>A0A438G8J6_VITVI</name>
<dbReference type="Pfam" id="PF04144">
    <property type="entry name" value="SCAMP"/>
    <property type="match status" value="1"/>
</dbReference>
<keyword evidence="4 7" id="KW-1133">Transmembrane helix</keyword>
<dbReference type="GO" id="GO:0015031">
    <property type="term" value="P:protein transport"/>
    <property type="evidence" value="ECO:0007669"/>
    <property type="project" value="InterPro"/>
</dbReference>
<keyword evidence="7" id="KW-0813">Transport</keyword>
<sequence>MIRQNDPNLIDEEEVNPLLKVATTPGSRSSVPLTASANLGFNEKYDAVVDIPLDTSNGSNKKKRTCSLGVTDYWIKGRGTKIFLLVIIYVLVGCPLSYVLWYRSLYRAMRMNSAMNFGKSLMGNLAAIDLFSDHVLVGDLITYQIRHRLHP</sequence>
<gene>
    <name evidence="8" type="primary">SCAMP4_1</name>
    <name evidence="8" type="ORF">CK203_060179</name>
</gene>
<comment type="subcellular location">
    <subcellularLocation>
        <location evidence="7">Cell membrane</location>
        <topology evidence="7">Multi-pass membrane protein</topology>
    </subcellularLocation>
    <subcellularLocation>
        <location evidence="7">Cytoplasmic vesicle</location>
        <location evidence="7">Secretory vesicle membrane</location>
        <topology evidence="7">Multi-pass membrane protein</topology>
    </subcellularLocation>
</comment>
<comment type="caution">
    <text evidence="8">The sequence shown here is derived from an EMBL/GenBank/DDBJ whole genome shotgun (WGS) entry which is preliminary data.</text>
</comment>
<dbReference type="EMBL" id="QGNW01000533">
    <property type="protein sequence ID" value="RVW68478.1"/>
    <property type="molecule type" value="Genomic_DNA"/>
</dbReference>
<organism evidence="8 9">
    <name type="scientific">Vitis vinifera</name>
    <name type="common">Grape</name>
    <dbReference type="NCBI Taxonomy" id="29760"/>
    <lineage>
        <taxon>Eukaryota</taxon>
        <taxon>Viridiplantae</taxon>
        <taxon>Streptophyta</taxon>
        <taxon>Embryophyta</taxon>
        <taxon>Tracheophyta</taxon>
        <taxon>Spermatophyta</taxon>
        <taxon>Magnoliopsida</taxon>
        <taxon>eudicotyledons</taxon>
        <taxon>Gunneridae</taxon>
        <taxon>Pentapetalae</taxon>
        <taxon>rosids</taxon>
        <taxon>Vitales</taxon>
        <taxon>Vitaceae</taxon>
        <taxon>Viteae</taxon>
        <taxon>Vitis</taxon>
    </lineage>
</organism>
<dbReference type="GO" id="GO:0030658">
    <property type="term" value="C:transport vesicle membrane"/>
    <property type="evidence" value="ECO:0007669"/>
    <property type="project" value="UniProtKB-SubCell"/>
</dbReference>